<dbReference type="RefSeq" id="XP_005772675.1">
    <property type="nucleotide sequence ID" value="XM_005772618.1"/>
</dbReference>
<dbReference type="GeneID" id="17265791"/>
<dbReference type="PANTHER" id="PTHR14270">
    <property type="entry name" value="NONSENSE-MEDIATED MRNA DECAY FACTOR SMG9"/>
    <property type="match status" value="1"/>
</dbReference>
<organism evidence="3 4">
    <name type="scientific">Emiliania huxleyi (strain CCMP1516)</name>
    <dbReference type="NCBI Taxonomy" id="280463"/>
    <lineage>
        <taxon>Eukaryota</taxon>
        <taxon>Haptista</taxon>
        <taxon>Haptophyta</taxon>
        <taxon>Prymnesiophyceae</taxon>
        <taxon>Isochrysidales</taxon>
        <taxon>Noelaerhabdaceae</taxon>
        <taxon>Emiliania</taxon>
    </lineage>
</organism>
<evidence type="ECO:0000313" key="4">
    <source>
        <dbReference type="Proteomes" id="UP000013827"/>
    </source>
</evidence>
<accession>A0A0D3J9R1</accession>
<dbReference type="AlphaFoldDB" id="A0A0D3J9R1"/>
<keyword evidence="2" id="KW-0866">Nonsense-mediated mRNA decay</keyword>
<dbReference type="GO" id="GO:0000184">
    <property type="term" value="P:nuclear-transcribed mRNA catabolic process, nonsense-mediated decay"/>
    <property type="evidence" value="ECO:0007669"/>
    <property type="project" value="UniProtKB-KW"/>
</dbReference>
<dbReference type="EnsemblProtists" id="EOD14824">
    <property type="protein sequence ID" value="EOD14824"/>
    <property type="gene ID" value="EMIHUDRAFT_197402"/>
</dbReference>
<dbReference type="GeneID" id="17261108"/>
<dbReference type="InterPro" id="IPR027417">
    <property type="entry name" value="P-loop_NTPase"/>
</dbReference>
<reference evidence="4" key="1">
    <citation type="journal article" date="2013" name="Nature">
        <title>Pan genome of the phytoplankton Emiliania underpins its global distribution.</title>
        <authorList>
            <person name="Read B.A."/>
            <person name="Kegel J."/>
            <person name="Klute M.J."/>
            <person name="Kuo A."/>
            <person name="Lefebvre S.C."/>
            <person name="Maumus F."/>
            <person name="Mayer C."/>
            <person name="Miller J."/>
            <person name="Monier A."/>
            <person name="Salamov A."/>
            <person name="Young J."/>
            <person name="Aguilar M."/>
            <person name="Claverie J.M."/>
            <person name="Frickenhaus S."/>
            <person name="Gonzalez K."/>
            <person name="Herman E.K."/>
            <person name="Lin Y.C."/>
            <person name="Napier J."/>
            <person name="Ogata H."/>
            <person name="Sarno A.F."/>
            <person name="Shmutz J."/>
            <person name="Schroeder D."/>
            <person name="de Vargas C."/>
            <person name="Verret F."/>
            <person name="von Dassow P."/>
            <person name="Valentin K."/>
            <person name="Van de Peer Y."/>
            <person name="Wheeler G."/>
            <person name="Dacks J.B."/>
            <person name="Delwiche C.F."/>
            <person name="Dyhrman S.T."/>
            <person name="Glockner G."/>
            <person name="John U."/>
            <person name="Richards T."/>
            <person name="Worden A.Z."/>
            <person name="Zhang X."/>
            <person name="Grigoriev I.V."/>
            <person name="Allen A.E."/>
            <person name="Bidle K."/>
            <person name="Borodovsky M."/>
            <person name="Bowler C."/>
            <person name="Brownlee C."/>
            <person name="Cock J.M."/>
            <person name="Elias M."/>
            <person name="Gladyshev V.N."/>
            <person name="Groth M."/>
            <person name="Guda C."/>
            <person name="Hadaegh A."/>
            <person name="Iglesias-Rodriguez M.D."/>
            <person name="Jenkins J."/>
            <person name="Jones B.M."/>
            <person name="Lawson T."/>
            <person name="Leese F."/>
            <person name="Lindquist E."/>
            <person name="Lobanov A."/>
            <person name="Lomsadze A."/>
            <person name="Malik S.B."/>
            <person name="Marsh M.E."/>
            <person name="Mackinder L."/>
            <person name="Mock T."/>
            <person name="Mueller-Roeber B."/>
            <person name="Pagarete A."/>
            <person name="Parker M."/>
            <person name="Probert I."/>
            <person name="Quesneville H."/>
            <person name="Raines C."/>
            <person name="Rensing S.A."/>
            <person name="Riano-Pachon D.M."/>
            <person name="Richier S."/>
            <person name="Rokitta S."/>
            <person name="Shiraiwa Y."/>
            <person name="Soanes D.M."/>
            <person name="van der Giezen M."/>
            <person name="Wahlund T.M."/>
            <person name="Williams B."/>
            <person name="Wilson W."/>
            <person name="Wolfe G."/>
            <person name="Wurch L.L."/>
        </authorList>
    </citation>
    <scope>NUCLEOTIDE SEQUENCE</scope>
</reference>
<proteinExistence type="inferred from homology"/>
<evidence type="ECO:0000313" key="3">
    <source>
        <dbReference type="EnsemblProtists" id="EOD20246"/>
    </source>
</evidence>
<dbReference type="eggNOG" id="KOG4181">
    <property type="taxonomic scope" value="Eukaryota"/>
</dbReference>
<dbReference type="STRING" id="2903.R1E1J4"/>
<evidence type="ECO:0000256" key="1">
    <source>
        <dbReference type="ARBA" id="ARBA00007712"/>
    </source>
</evidence>
<dbReference type="PaxDb" id="2903-EOD14824"/>
<evidence type="ECO:0000256" key="2">
    <source>
        <dbReference type="ARBA" id="ARBA00023161"/>
    </source>
</evidence>
<evidence type="ECO:0008006" key="5">
    <source>
        <dbReference type="Google" id="ProtNLM"/>
    </source>
</evidence>
<reference evidence="3" key="2">
    <citation type="submission" date="2024-10" db="UniProtKB">
        <authorList>
            <consortium name="EnsemblProtists"/>
        </authorList>
    </citation>
    <scope>IDENTIFICATION</scope>
</reference>
<keyword evidence="4" id="KW-1185">Reference proteome</keyword>
<dbReference type="SUPFAM" id="SSF52540">
    <property type="entry name" value="P-loop containing nucleoside triphosphate hydrolases"/>
    <property type="match status" value="1"/>
</dbReference>
<dbReference type="HOGENOM" id="CLU_1075335_0_0_1"/>
<dbReference type="KEGG" id="ehx:EMIHUDRAFT_242275"/>
<dbReference type="EnsemblProtists" id="EOD20246">
    <property type="protein sequence ID" value="EOD20246"/>
    <property type="gene ID" value="EMIHUDRAFT_242275"/>
</dbReference>
<dbReference type="RefSeq" id="XP_005767253.1">
    <property type="nucleotide sequence ID" value="XM_005767196.1"/>
</dbReference>
<dbReference type="KEGG" id="ehx:EMIHUDRAFT_197402"/>
<sequence>MTPQLELCADEVRPLLGENTDFTVVGVLGCQGVGKSTIMSLLAGAGWRGGGSDAAADTAADSMAGGGAELANPPFPPNPPEAWARGAHGTSGVDVQVTAERLILLDTQPLLSASLLLSMTGSPVPPSVHSHENLLEVQALQLCALLLSVCHVVLLVQDAAADEGLWSSAAAGMPSASEPPLVFALPCASERAPTSSHAGYRHEAEQLRDAVLGLPRRPFARSLSERDWLRGVVKLWELVRRSPTLDEYNRATHKLHQWA</sequence>
<protein>
    <recommendedName>
        <fullName evidence="5">Protein SMG9</fullName>
    </recommendedName>
</protein>
<name>A0A0D3J9R1_EMIH1</name>
<comment type="similarity">
    <text evidence="1">Belongs to the SMG9 family.</text>
</comment>
<dbReference type="Proteomes" id="UP000013827">
    <property type="component" value="Unassembled WGS sequence"/>
</dbReference>
<dbReference type="InterPro" id="IPR039177">
    <property type="entry name" value="SMG9"/>
</dbReference>
<dbReference type="PANTHER" id="PTHR14270:SF0">
    <property type="entry name" value="NONSENSE-MEDIATED MRNA DECAY FACTOR SMG9"/>
    <property type="match status" value="1"/>
</dbReference>